<dbReference type="GO" id="GO:0043531">
    <property type="term" value="F:ADP binding"/>
    <property type="evidence" value="ECO:0007669"/>
    <property type="project" value="TreeGrafter"/>
</dbReference>
<feature type="binding site" evidence="13">
    <location>
        <position position="123"/>
    </location>
    <ligand>
        <name>substrate</name>
    </ligand>
</feature>
<dbReference type="InterPro" id="IPR015824">
    <property type="entry name" value="Phosphoglycerate_kinase_N"/>
</dbReference>
<dbReference type="UniPathway" id="UPA00109">
    <property type="reaction ID" value="UER00185"/>
</dbReference>
<evidence type="ECO:0000256" key="10">
    <source>
        <dbReference type="ARBA" id="ARBA00022777"/>
    </source>
</evidence>
<keyword evidence="8 13" id="KW-0808">Transferase</keyword>
<dbReference type="Pfam" id="PF00162">
    <property type="entry name" value="PGK"/>
    <property type="match status" value="1"/>
</dbReference>
<evidence type="ECO:0000256" key="4">
    <source>
        <dbReference type="ARBA" id="ARBA00011245"/>
    </source>
</evidence>
<comment type="catalytic activity">
    <reaction evidence="1 13 15">
        <text>(2R)-3-phosphoglycerate + ATP = (2R)-3-phospho-glyceroyl phosphate + ADP</text>
        <dbReference type="Rhea" id="RHEA:14801"/>
        <dbReference type="ChEBI" id="CHEBI:30616"/>
        <dbReference type="ChEBI" id="CHEBI:57604"/>
        <dbReference type="ChEBI" id="CHEBI:58272"/>
        <dbReference type="ChEBI" id="CHEBI:456216"/>
        <dbReference type="EC" id="2.7.2.3"/>
    </reaction>
</comment>
<evidence type="ECO:0000256" key="7">
    <source>
        <dbReference type="ARBA" id="ARBA00022490"/>
    </source>
</evidence>
<keyword evidence="10 13" id="KW-0418">Kinase</keyword>
<comment type="similarity">
    <text evidence="3 13 15">Belongs to the phosphoglycerate kinase family.</text>
</comment>
<keyword evidence="12 13" id="KW-0324">Glycolysis</keyword>
<evidence type="ECO:0000256" key="9">
    <source>
        <dbReference type="ARBA" id="ARBA00022741"/>
    </source>
</evidence>
<dbReference type="PRINTS" id="PR00477">
    <property type="entry name" value="PHGLYCKINASE"/>
</dbReference>
<sequence length="408" mass="45544">MKLKSIGDIKNLKGKKVLLRVAYDVPLEQKGNRWIVADDRRILETLPTIKYLLQKKCSLVILSWLKRPGGKVVEKYRMDPVAKSLAKLLNKPVKKLNDCIGPKVVKEIRNLKSGQILMLENVRFYHQEEENNKQFAKLLIQGLDLIVFDAFGQSHRVHASTTGIAKLLPIYAGFLLEKEIDVLGKIAKKPRKPLVVILGGAKISDKIDVLKHLVELADKILIGGGPANVFLKASRVPVGNSFVEDVFVDKARRKKVNFIKLARKIYKQNKDKVVLPVDLVAGNAIDRYSLVEVVDLEDKNRINKRWKFLDIGPKTVGNFLPIIKNAKTIFWNGPMGVFEIDKFSFGTKKVAQAVARSKATSVIGGGDTESIVAKYKLDGKFSHVSTGGGASLEFLAGKELPMLKYLKK</sequence>
<evidence type="ECO:0000256" key="8">
    <source>
        <dbReference type="ARBA" id="ARBA00022679"/>
    </source>
</evidence>
<evidence type="ECO:0000256" key="13">
    <source>
        <dbReference type="HAMAP-Rule" id="MF_00145"/>
    </source>
</evidence>
<dbReference type="InterPro" id="IPR001576">
    <property type="entry name" value="Phosphoglycerate_kinase"/>
</dbReference>
<evidence type="ECO:0000256" key="3">
    <source>
        <dbReference type="ARBA" id="ARBA00008982"/>
    </source>
</evidence>
<comment type="subunit">
    <text evidence="4 13">Monomer.</text>
</comment>
<proteinExistence type="inferred from homology"/>
<evidence type="ECO:0000256" key="2">
    <source>
        <dbReference type="ARBA" id="ARBA00004838"/>
    </source>
</evidence>
<dbReference type="PANTHER" id="PTHR11406">
    <property type="entry name" value="PHOSPHOGLYCERATE KINASE"/>
    <property type="match status" value="1"/>
</dbReference>
<dbReference type="InterPro" id="IPR036043">
    <property type="entry name" value="Phosphoglycerate_kinase_sf"/>
</dbReference>
<dbReference type="HAMAP" id="MF_00145">
    <property type="entry name" value="Phosphoglyc_kinase"/>
    <property type="match status" value="1"/>
</dbReference>
<dbReference type="GO" id="GO:0006094">
    <property type="term" value="P:gluconeogenesis"/>
    <property type="evidence" value="ECO:0007669"/>
    <property type="project" value="TreeGrafter"/>
</dbReference>
<dbReference type="Gene3D" id="3.40.50.1260">
    <property type="entry name" value="Phosphoglycerate kinase, N-terminal domain"/>
    <property type="match status" value="2"/>
</dbReference>
<evidence type="ECO:0000313" key="16">
    <source>
        <dbReference type="EMBL" id="OGY45814.1"/>
    </source>
</evidence>
<dbReference type="FunFam" id="3.40.50.1260:FF:000031">
    <property type="entry name" value="Phosphoglycerate kinase 1"/>
    <property type="match status" value="1"/>
</dbReference>
<evidence type="ECO:0000256" key="5">
    <source>
        <dbReference type="ARBA" id="ARBA00013061"/>
    </source>
</evidence>
<feature type="binding site" evidence="13 14">
    <location>
        <begin position="365"/>
        <end position="368"/>
    </location>
    <ligand>
        <name>ATP</name>
        <dbReference type="ChEBI" id="CHEBI:30616"/>
    </ligand>
</feature>
<evidence type="ECO:0000313" key="17">
    <source>
        <dbReference type="Proteomes" id="UP000176241"/>
    </source>
</evidence>
<dbReference type="PANTHER" id="PTHR11406:SF23">
    <property type="entry name" value="PHOSPHOGLYCERATE KINASE 1, CHLOROPLASTIC-RELATED"/>
    <property type="match status" value="1"/>
</dbReference>
<evidence type="ECO:0000256" key="11">
    <source>
        <dbReference type="ARBA" id="ARBA00022840"/>
    </source>
</evidence>
<evidence type="ECO:0000256" key="12">
    <source>
        <dbReference type="ARBA" id="ARBA00023152"/>
    </source>
</evidence>
<dbReference type="GO" id="GO:0005829">
    <property type="term" value="C:cytosol"/>
    <property type="evidence" value="ECO:0007669"/>
    <property type="project" value="TreeGrafter"/>
</dbReference>
<feature type="binding site" evidence="13">
    <location>
        <position position="156"/>
    </location>
    <ligand>
        <name>substrate</name>
    </ligand>
</feature>
<comment type="pathway">
    <text evidence="2 13">Carbohydrate degradation; glycolysis; pyruvate from D-glyceraldehyde 3-phosphate: step 2/5.</text>
</comment>
<feature type="binding site" evidence="13 14">
    <location>
        <position position="339"/>
    </location>
    <ligand>
        <name>ATP</name>
        <dbReference type="ChEBI" id="CHEBI:30616"/>
    </ligand>
</feature>
<dbReference type="EMBL" id="MHIC01000009">
    <property type="protein sequence ID" value="OGY45814.1"/>
    <property type="molecule type" value="Genomic_DNA"/>
</dbReference>
<name>A0A1G1Y0U8_9BACT</name>
<evidence type="ECO:0000256" key="15">
    <source>
        <dbReference type="RuleBase" id="RU000532"/>
    </source>
</evidence>
<evidence type="ECO:0000256" key="6">
    <source>
        <dbReference type="ARBA" id="ARBA00016471"/>
    </source>
</evidence>
<evidence type="ECO:0000256" key="1">
    <source>
        <dbReference type="ARBA" id="ARBA00000642"/>
    </source>
</evidence>
<feature type="binding site" evidence="13">
    <location>
        <position position="41"/>
    </location>
    <ligand>
        <name>substrate</name>
    </ligand>
</feature>
<dbReference type="Proteomes" id="UP000176241">
    <property type="component" value="Unassembled WGS sequence"/>
</dbReference>
<dbReference type="STRING" id="1797533.A2731_03985"/>
<evidence type="ECO:0000256" key="14">
    <source>
        <dbReference type="PIRSR" id="PIRSR000724-2"/>
    </source>
</evidence>
<dbReference type="GO" id="GO:0005524">
    <property type="term" value="F:ATP binding"/>
    <property type="evidence" value="ECO:0007669"/>
    <property type="project" value="UniProtKB-KW"/>
</dbReference>
<keyword evidence="7 13" id="KW-0963">Cytoplasm</keyword>
<feature type="binding site" evidence="13 14">
    <location>
        <position position="206"/>
    </location>
    <ligand>
        <name>ATP</name>
        <dbReference type="ChEBI" id="CHEBI:30616"/>
    </ligand>
</feature>
<accession>A0A1G1Y0U8</accession>
<organism evidence="16 17">
    <name type="scientific">Candidatus Buchananbacteria bacterium RIFCSPHIGHO2_01_FULL_39_8</name>
    <dbReference type="NCBI Taxonomy" id="1797533"/>
    <lineage>
        <taxon>Bacteria</taxon>
        <taxon>Candidatus Buchananiibacteriota</taxon>
    </lineage>
</organism>
<comment type="subcellular location">
    <subcellularLocation>
        <location evidence="13">Cytoplasm</location>
    </subcellularLocation>
</comment>
<keyword evidence="11 13" id="KW-0067">ATP-binding</keyword>
<dbReference type="SUPFAM" id="SSF53748">
    <property type="entry name" value="Phosphoglycerate kinase"/>
    <property type="match status" value="1"/>
</dbReference>
<keyword evidence="9 13" id="KW-0547">Nucleotide-binding</keyword>
<dbReference type="PIRSF" id="PIRSF000724">
    <property type="entry name" value="Pgk"/>
    <property type="match status" value="1"/>
</dbReference>
<reference evidence="16 17" key="1">
    <citation type="journal article" date="2016" name="Nat. Commun.">
        <title>Thousands of microbial genomes shed light on interconnected biogeochemical processes in an aquifer system.</title>
        <authorList>
            <person name="Anantharaman K."/>
            <person name="Brown C.T."/>
            <person name="Hug L.A."/>
            <person name="Sharon I."/>
            <person name="Castelle C.J."/>
            <person name="Probst A.J."/>
            <person name="Thomas B.C."/>
            <person name="Singh A."/>
            <person name="Wilkins M.J."/>
            <person name="Karaoz U."/>
            <person name="Brodie E.L."/>
            <person name="Williams K.H."/>
            <person name="Hubbard S.S."/>
            <person name="Banfield J.F."/>
        </authorList>
    </citation>
    <scope>NUCLEOTIDE SEQUENCE [LARGE SCALE GENOMIC DNA]</scope>
</reference>
<comment type="caution">
    <text evidence="16">The sequence shown here is derived from an EMBL/GenBank/DDBJ whole genome shotgun (WGS) entry which is preliminary data.</text>
</comment>
<comment type="caution">
    <text evidence="13">Lacks conserved residue(s) required for the propagation of feature annotation.</text>
</comment>
<dbReference type="GO" id="GO:0004618">
    <property type="term" value="F:phosphoglycerate kinase activity"/>
    <property type="evidence" value="ECO:0007669"/>
    <property type="project" value="UniProtKB-UniRule"/>
</dbReference>
<dbReference type="FunFam" id="3.40.50.1260:FF:000006">
    <property type="entry name" value="Phosphoglycerate kinase"/>
    <property type="match status" value="1"/>
</dbReference>
<protein>
    <recommendedName>
        <fullName evidence="6 13">Phosphoglycerate kinase</fullName>
        <ecNumber evidence="5 13">2.7.2.3</ecNumber>
    </recommendedName>
</protein>
<dbReference type="EC" id="2.7.2.3" evidence="5 13"/>
<dbReference type="AlphaFoldDB" id="A0A1G1Y0U8"/>
<dbReference type="GO" id="GO:0006096">
    <property type="term" value="P:glycolytic process"/>
    <property type="evidence" value="ECO:0007669"/>
    <property type="project" value="UniProtKB-UniRule"/>
</dbReference>
<gene>
    <name evidence="13" type="primary">pgk</name>
    <name evidence="16" type="ORF">A2731_03985</name>
</gene>